<name>A0A4S8Z2D3_AURPU</name>
<dbReference type="SUPFAM" id="SSF51197">
    <property type="entry name" value="Clavaminate synthase-like"/>
    <property type="match status" value="1"/>
</dbReference>
<proteinExistence type="predicted"/>
<dbReference type="Gene3D" id="2.60.120.330">
    <property type="entry name" value="B-lactam Antibiotic, Isopenicillin N Synthase, Chain"/>
    <property type="match status" value="1"/>
</dbReference>
<protein>
    <submittedName>
        <fullName evidence="1">DUF1479-domain-containing protein</fullName>
    </submittedName>
</protein>
<evidence type="ECO:0000313" key="2">
    <source>
        <dbReference type="Proteomes" id="UP000310421"/>
    </source>
</evidence>
<comment type="caution">
    <text evidence="1">The sequence shown here is derived from an EMBL/GenBank/DDBJ whole genome shotgun (WGS) entry which is preliminary data.</text>
</comment>
<sequence length="472" mass="53080">LCVTTPESSDEPLKSVKPEFEDLSSSLRLPLLFPKISSPNPTMPGRVRQWPWDEYPQKNINDEDFRKAKEALIREHGAEALRKSWIEVCGRLSLITEDISVNGNKLIPIVPADSVLEEGFSPEVEQRIRETGCVVVRGVIPEPTARQLYSDLKQYVSDNRSQIKGWPEESPSMLQLYNSPTQHAVRSHPNQLRLQCLLNELWHDHTERTSSEPLVYLDGVRDRPPQQPFLGLGPHVDAGSLSRWLDPAYRRSYSAVFGGKSGEWDCWDLSVRQDAVQDLFKAPAHSSVFRAFQGWTALTPSGPHRGSILLYPNVSAVMAYVLLRPFFCPPEDPMEVMDASKWSFDETGCSFPGTMKDQSQRLSRTSHPHLRLEECLVHVPEIMPGDTVWWHSDVCHAVDPEHEGSENASVVYVAACPTTPTTKEYVKQQLADTLAGFQPKDANGDLKESMLAGYQGHASLSEEARKAFGYYL</sequence>
<feature type="non-terminal residue" evidence="1">
    <location>
        <position position="1"/>
    </location>
</feature>
<dbReference type="Pfam" id="PF07350">
    <property type="entry name" value="Gig2-like"/>
    <property type="match status" value="1"/>
</dbReference>
<gene>
    <name evidence="1" type="ORF">D6D20_05690</name>
</gene>
<organism evidence="1 2">
    <name type="scientific">Aureobasidium pullulans</name>
    <name type="common">Black yeast</name>
    <name type="synonym">Pullularia pullulans</name>
    <dbReference type="NCBI Taxonomy" id="5580"/>
    <lineage>
        <taxon>Eukaryota</taxon>
        <taxon>Fungi</taxon>
        <taxon>Dikarya</taxon>
        <taxon>Ascomycota</taxon>
        <taxon>Pezizomycotina</taxon>
        <taxon>Dothideomycetes</taxon>
        <taxon>Dothideomycetidae</taxon>
        <taxon>Dothideales</taxon>
        <taxon>Saccotheciaceae</taxon>
        <taxon>Aureobasidium</taxon>
    </lineage>
</organism>
<evidence type="ECO:0000313" key="1">
    <source>
        <dbReference type="EMBL" id="THW60543.1"/>
    </source>
</evidence>
<dbReference type="PANTHER" id="PTHR30613">
    <property type="entry name" value="UNCHARACTERIZED PROTEIN YBIU-RELATED"/>
    <property type="match status" value="1"/>
</dbReference>
<dbReference type="EMBL" id="QZAN01000060">
    <property type="protein sequence ID" value="THW60543.1"/>
    <property type="molecule type" value="Genomic_DNA"/>
</dbReference>
<dbReference type="PANTHER" id="PTHR30613:SF1">
    <property type="entry name" value="DUF1479 DOMAIN PROTEIN (AFU_ORTHOLOGUE AFUA_5G09280)"/>
    <property type="match status" value="1"/>
</dbReference>
<dbReference type="InterPro" id="IPR027443">
    <property type="entry name" value="IPNS-like_sf"/>
</dbReference>
<dbReference type="AlphaFoldDB" id="A0A4S8Z2D3"/>
<reference evidence="1 2" key="1">
    <citation type="submission" date="2018-10" db="EMBL/GenBank/DDBJ databases">
        <title>Fifty Aureobasidium pullulans genomes reveal a recombining polyextremotolerant generalist.</title>
        <authorList>
            <person name="Gostincar C."/>
            <person name="Turk M."/>
            <person name="Zajc J."/>
            <person name="Gunde-Cimerman N."/>
        </authorList>
    </citation>
    <scope>NUCLEOTIDE SEQUENCE [LARGE SCALE GENOMIC DNA]</scope>
    <source>
        <strain evidence="1 2">EXF-10751</strain>
    </source>
</reference>
<dbReference type="InterPro" id="IPR010856">
    <property type="entry name" value="Gig2-like"/>
</dbReference>
<accession>A0A4S8Z2D3</accession>
<dbReference type="Proteomes" id="UP000310421">
    <property type="component" value="Unassembled WGS sequence"/>
</dbReference>